<name>A0A1G7AC79_9NOCA</name>
<keyword evidence="2" id="KW-1185">Reference proteome</keyword>
<evidence type="ECO:0000313" key="1">
    <source>
        <dbReference type="EMBL" id="SDE12360.1"/>
    </source>
</evidence>
<dbReference type="SUPFAM" id="SSF141571">
    <property type="entry name" value="Pentapeptide repeat-like"/>
    <property type="match status" value="1"/>
</dbReference>
<reference evidence="1 2" key="1">
    <citation type="submission" date="2016-10" db="EMBL/GenBank/DDBJ databases">
        <authorList>
            <person name="de Groot N.N."/>
        </authorList>
    </citation>
    <scope>NUCLEOTIDE SEQUENCE [LARGE SCALE GENOMIC DNA]</scope>
    <source>
        <strain evidence="1 2">JCM 11308</strain>
    </source>
</reference>
<dbReference type="PANTHER" id="PTHR14136">
    <property type="entry name" value="BTB_POZ DOMAIN-CONTAINING PROTEIN KCTD9"/>
    <property type="match status" value="1"/>
</dbReference>
<accession>A0A1G7AC79</accession>
<evidence type="ECO:0000313" key="2">
    <source>
        <dbReference type="Proteomes" id="UP000199417"/>
    </source>
</evidence>
<dbReference type="PANTHER" id="PTHR14136:SF17">
    <property type="entry name" value="BTB_POZ DOMAIN-CONTAINING PROTEIN KCTD9"/>
    <property type="match status" value="1"/>
</dbReference>
<organism evidence="1 2">
    <name type="scientific">Rhodococcus tukisamuensis</name>
    <dbReference type="NCBI Taxonomy" id="168276"/>
    <lineage>
        <taxon>Bacteria</taxon>
        <taxon>Bacillati</taxon>
        <taxon>Actinomycetota</taxon>
        <taxon>Actinomycetes</taxon>
        <taxon>Mycobacteriales</taxon>
        <taxon>Nocardiaceae</taxon>
        <taxon>Rhodococcus</taxon>
    </lineage>
</organism>
<dbReference type="InterPro" id="IPR001646">
    <property type="entry name" value="5peptide_repeat"/>
</dbReference>
<gene>
    <name evidence="1" type="ORF">SAMN05444580_110128</name>
</gene>
<dbReference type="AlphaFoldDB" id="A0A1G7AC79"/>
<dbReference type="STRING" id="168276.SAMN05444580_110128"/>
<dbReference type="Pfam" id="PF00805">
    <property type="entry name" value="Pentapeptide"/>
    <property type="match status" value="2"/>
</dbReference>
<dbReference type="EMBL" id="FNAB01000010">
    <property type="protein sequence ID" value="SDE12360.1"/>
    <property type="molecule type" value="Genomic_DNA"/>
</dbReference>
<dbReference type="Proteomes" id="UP000199417">
    <property type="component" value="Unassembled WGS sequence"/>
</dbReference>
<dbReference type="RefSeq" id="WP_169888297.1">
    <property type="nucleotide sequence ID" value="NZ_FNAB01000010.1"/>
</dbReference>
<dbReference type="Gene3D" id="2.160.20.80">
    <property type="entry name" value="E3 ubiquitin-protein ligase SopA"/>
    <property type="match status" value="1"/>
</dbReference>
<proteinExistence type="predicted"/>
<sequence length="279" mass="30002">MSRSHSGIRLTRPPPQRRWQRWIRQVRRFLLALFAWDGWPKVASLATAAAAVAALWFTGHSLSATENQYGLSEQGQVTDRFSKATEQIGSDNMDVRLGGIYSLERLARDSPTDHPTVFEVLGAFVRTHAPATSECSQRTNPGRMLAVDSQAAVTVIGRRDATRDGPNPIDLAYTCVSGAHLNDANMYGANLTGTDLTGTDLTDADLYGAAMSGANLSGADLTDADLSGADLTDADLYGANLTGTNLTGAKLTGVDLTDVYYDQNTAWSGFTPPFSRPNR</sequence>
<protein>
    <submittedName>
        <fullName evidence="1">Pentapeptide repeat-containing protein</fullName>
    </submittedName>
</protein>
<dbReference type="InterPro" id="IPR051082">
    <property type="entry name" value="Pentapeptide-BTB/POZ_domain"/>
</dbReference>